<accession>A0ABD6A843</accession>
<dbReference type="GeneID" id="79313820"/>
<evidence type="ECO:0000256" key="4">
    <source>
        <dbReference type="SAM" id="MobiDB-lite"/>
    </source>
</evidence>
<comment type="caution">
    <text evidence="6">The sequence shown here is derived from an EMBL/GenBank/DDBJ whole genome shotgun (WGS) entry which is preliminary data.</text>
</comment>
<reference evidence="6 7" key="1">
    <citation type="journal article" date="2019" name="Int. J. Syst. Evol. Microbiol.">
        <title>The Global Catalogue of Microorganisms (GCM) 10K type strain sequencing project: providing services to taxonomists for standard genome sequencing and annotation.</title>
        <authorList>
            <consortium name="The Broad Institute Genomics Platform"/>
            <consortium name="The Broad Institute Genome Sequencing Center for Infectious Disease"/>
            <person name="Wu L."/>
            <person name="Ma J."/>
        </authorList>
    </citation>
    <scope>NUCLEOTIDE SEQUENCE [LARGE SCALE GENOMIC DNA]</scope>
    <source>
        <strain evidence="6 7">PSR21</strain>
    </source>
</reference>
<dbReference type="NCBIfam" id="NF007124">
    <property type="entry name" value="PRK09565.1"/>
    <property type="match status" value="2"/>
</dbReference>
<feature type="region of interest" description="Disordered" evidence="4">
    <location>
        <begin position="364"/>
        <end position="386"/>
    </location>
</feature>
<dbReference type="Gene3D" id="3.30.70.1030">
    <property type="entry name" value="Apc35880, domain 1"/>
    <property type="match status" value="2"/>
</dbReference>
<dbReference type="RefSeq" id="WP_276304281.1">
    <property type="nucleotide sequence ID" value="NZ_CP119992.1"/>
</dbReference>
<dbReference type="PANTHER" id="PTHR36843:SF1">
    <property type="entry name" value="COPROHEME DECARBOXYLASE"/>
    <property type="match status" value="1"/>
</dbReference>
<dbReference type="InterPro" id="IPR011008">
    <property type="entry name" value="Dimeric_a/b-barrel"/>
</dbReference>
<keyword evidence="7" id="KW-1185">Reference proteome</keyword>
<keyword evidence="3" id="KW-0408">Iron</keyword>
<dbReference type="GO" id="GO:0046872">
    <property type="term" value="F:metal ion binding"/>
    <property type="evidence" value="ECO:0007669"/>
    <property type="project" value="UniProtKB-KW"/>
</dbReference>
<evidence type="ECO:0000259" key="5">
    <source>
        <dbReference type="PROSITE" id="PS51725"/>
    </source>
</evidence>
<gene>
    <name evidence="6" type="ORF">ACFQPE_06570</name>
</gene>
<evidence type="ECO:0000313" key="6">
    <source>
        <dbReference type="EMBL" id="MFC7316461.1"/>
    </source>
</evidence>
<feature type="compositionally biased region" description="Gly residues" evidence="4">
    <location>
        <begin position="366"/>
        <end position="375"/>
    </location>
</feature>
<evidence type="ECO:0000313" key="7">
    <source>
        <dbReference type="Proteomes" id="UP001596547"/>
    </source>
</evidence>
<sequence>MPKPPRTDEGWYALHDFRTVDWDAWEAASDEARERAVEEGVEYLRAHEDLADADEGGSAVFSILGHKADLLIVHLRPTTAHLDTAERRFERTALARFTERTSSYVSVTEASGYSESARAYFEEGPEAVDPGLRRYIRSRIEPSIPDAEHVCFYPMDKRREEPHNWYDLPFDERAELMSAHGDIGRGYAGKVTQIITGSVGLDDYEWGVTLFADDPTEIKHLLYEMRFDPSSSRYAEFGPFYFGRRFPPADLGALLAGEPIPTGEGASEDGARDDALRAELDALGATVEEGSHVVLVHSEADADEVEEAVSGLRGNFDHYDSHRGTTVHGTDDGAAVVSAWETERAADTAAGFLADLPGVTERTTGAVGGGSGGDAAGATAPEASGADADDIRGELADLDVYAGTPHGEDVHALVLYSEADRDDLVPEVESLREGFDRYDTHVGTSVYEARGRDRRAVVSIWETASAADTAGGYLADLPGIVARAGEESGFGTMGMFYTTKPEYREDFVERFAAVGDLLEGMEGHVGTDLMVNVDDENDMFIASQWRGREDAMAFFRSEAFRDTVQWGREVLADRPRHVFLA</sequence>
<protein>
    <submittedName>
        <fullName evidence="6">Heme-binding protein</fullName>
    </submittedName>
</protein>
<name>A0ABD6A843_9EURY</name>
<dbReference type="Pfam" id="PF03992">
    <property type="entry name" value="ABM"/>
    <property type="match status" value="1"/>
</dbReference>
<organism evidence="6 7">
    <name type="scientific">Halomarina halobia</name>
    <dbReference type="NCBI Taxonomy" id="3033386"/>
    <lineage>
        <taxon>Archaea</taxon>
        <taxon>Methanobacteriati</taxon>
        <taxon>Methanobacteriota</taxon>
        <taxon>Stenosarchaea group</taxon>
        <taxon>Halobacteria</taxon>
        <taxon>Halobacteriales</taxon>
        <taxon>Natronomonadaceae</taxon>
        <taxon>Halomarina</taxon>
    </lineage>
</organism>
<dbReference type="InterPro" id="IPR010644">
    <property type="entry name" value="ChdC/CLD"/>
</dbReference>
<evidence type="ECO:0000256" key="2">
    <source>
        <dbReference type="ARBA" id="ARBA00022723"/>
    </source>
</evidence>
<dbReference type="SUPFAM" id="SSF54909">
    <property type="entry name" value="Dimeric alpha+beta barrel"/>
    <property type="match status" value="2"/>
</dbReference>
<dbReference type="Proteomes" id="UP001596547">
    <property type="component" value="Unassembled WGS sequence"/>
</dbReference>
<feature type="domain" description="ABM" evidence="5">
    <location>
        <begin position="491"/>
        <end position="579"/>
    </location>
</feature>
<feature type="compositionally biased region" description="Low complexity" evidence="4">
    <location>
        <begin position="376"/>
        <end position="386"/>
    </location>
</feature>
<proteinExistence type="predicted"/>
<evidence type="ECO:0000256" key="1">
    <source>
        <dbReference type="ARBA" id="ARBA00022617"/>
    </source>
</evidence>
<dbReference type="InterPro" id="IPR007138">
    <property type="entry name" value="ABM_dom"/>
</dbReference>
<dbReference type="AlphaFoldDB" id="A0ABD6A843"/>
<dbReference type="NCBIfam" id="NF008913">
    <property type="entry name" value="PRK12276.1"/>
    <property type="match status" value="1"/>
</dbReference>
<evidence type="ECO:0000256" key="3">
    <source>
        <dbReference type="ARBA" id="ARBA00023004"/>
    </source>
</evidence>
<keyword evidence="1" id="KW-0349">Heme</keyword>
<dbReference type="PANTHER" id="PTHR36843">
    <property type="entry name" value="HEME-DEPENDENT PEROXIDASE YWFI-RELATED"/>
    <property type="match status" value="1"/>
</dbReference>
<dbReference type="Pfam" id="PF06778">
    <property type="entry name" value="Chlor_dismutase"/>
    <property type="match status" value="1"/>
</dbReference>
<dbReference type="PROSITE" id="PS51725">
    <property type="entry name" value="ABM"/>
    <property type="match status" value="1"/>
</dbReference>
<keyword evidence="2" id="KW-0479">Metal-binding</keyword>
<dbReference type="EMBL" id="JBHTBF010000002">
    <property type="protein sequence ID" value="MFC7316461.1"/>
    <property type="molecule type" value="Genomic_DNA"/>
</dbReference>
<dbReference type="Gene3D" id="3.30.70.100">
    <property type="match status" value="1"/>
</dbReference>